<dbReference type="OrthoDB" id="9805728at2"/>
<reference evidence="6 7" key="1">
    <citation type="submission" date="2018-09" db="EMBL/GenBank/DDBJ databases">
        <title>Paenibacillus aracenensis nov. sp. isolated from a cave in southern Spain.</title>
        <authorList>
            <person name="Jurado V."/>
            <person name="Gutierrez-Patricio S."/>
            <person name="Gonzalez-Pimentel J.L."/>
            <person name="Miller A.Z."/>
            <person name="Laiz L."/>
            <person name="Saiz-Jimenez C."/>
        </authorList>
    </citation>
    <scope>NUCLEOTIDE SEQUENCE [LARGE SCALE GENOMIC DNA]</scope>
    <source>
        <strain evidence="6 7">JCM 19203</strain>
    </source>
</reference>
<evidence type="ECO:0000256" key="3">
    <source>
        <dbReference type="ARBA" id="ARBA00034301"/>
    </source>
</evidence>
<dbReference type="RefSeq" id="WP_120113851.1">
    <property type="nucleotide sequence ID" value="NZ_QXQB01000006.1"/>
</dbReference>
<comment type="function">
    <text evidence="3">Counteracts the endogenous Pycsar antiviral defense system. Phosphodiesterase that enables metal-dependent hydrolysis of host cyclic nucleotide Pycsar defense signals such as cCMP and cUMP.</text>
</comment>
<organism evidence="6 7">
    <name type="scientific">Paenibacillus pinisoli</name>
    <dbReference type="NCBI Taxonomy" id="1276110"/>
    <lineage>
        <taxon>Bacteria</taxon>
        <taxon>Bacillati</taxon>
        <taxon>Bacillota</taxon>
        <taxon>Bacilli</taxon>
        <taxon>Bacillales</taxon>
        <taxon>Paenibacillaceae</taxon>
        <taxon>Paenibacillus</taxon>
    </lineage>
</organism>
<dbReference type="Pfam" id="PF12706">
    <property type="entry name" value="Lactamase_B_2"/>
    <property type="match status" value="1"/>
</dbReference>
<accession>A0A3A6PAI9</accession>
<dbReference type="PANTHER" id="PTHR43546:SF9">
    <property type="entry name" value="L-ASCORBATE-6-PHOSPHATE LACTONASE ULAG-RELATED"/>
    <property type="match status" value="1"/>
</dbReference>
<evidence type="ECO:0000259" key="5">
    <source>
        <dbReference type="SMART" id="SM00849"/>
    </source>
</evidence>
<dbReference type="InterPro" id="IPR001279">
    <property type="entry name" value="Metallo-B-lactamas"/>
</dbReference>
<dbReference type="InterPro" id="IPR050114">
    <property type="entry name" value="UPF0173_UPF0282_UlaG_hydrolase"/>
</dbReference>
<evidence type="ECO:0000256" key="1">
    <source>
        <dbReference type="ARBA" id="ARBA00022801"/>
    </source>
</evidence>
<feature type="domain" description="Metallo-beta-lactamase" evidence="5">
    <location>
        <begin position="7"/>
        <end position="213"/>
    </location>
</feature>
<keyword evidence="1 6" id="KW-0378">Hydrolase</keyword>
<dbReference type="Proteomes" id="UP000267798">
    <property type="component" value="Unassembled WGS sequence"/>
</dbReference>
<dbReference type="InterPro" id="IPR036866">
    <property type="entry name" value="RibonucZ/Hydroxyglut_hydro"/>
</dbReference>
<comment type="caution">
    <text evidence="6">The sequence shown here is derived from an EMBL/GenBank/DDBJ whole genome shotgun (WGS) entry which is preliminary data.</text>
</comment>
<comment type="catalytic activity">
    <reaction evidence="2">
        <text>3',5'-cyclic CMP + H2O = CMP + H(+)</text>
        <dbReference type="Rhea" id="RHEA:72675"/>
        <dbReference type="ChEBI" id="CHEBI:15377"/>
        <dbReference type="ChEBI" id="CHEBI:15378"/>
        <dbReference type="ChEBI" id="CHEBI:58003"/>
        <dbReference type="ChEBI" id="CHEBI:60377"/>
    </reaction>
    <physiologicalReaction direction="left-to-right" evidence="2">
        <dbReference type="Rhea" id="RHEA:72676"/>
    </physiologicalReaction>
</comment>
<sequence>MNIQLLRHATMRIEWNGKHYLLDPMLSPAGTFDATFNTTPVLRNPLVELPVPQEQAAWADAVLVTHRHPDHWDEAASALLSRKLPVLCQSEDADAFVQEGFELVQGLAAGESGQLHDLRVSRTGGRHGYGAIGQMMGTVSGFVLDDGKLKLYIAGDTVWCDEVSDALDRYEPDVTVLFAGEARFIGSGAITMGLGDIIQVLHRAPQTKVVIAHMEAWNHCGLTRESLQRDLALEGFSGRVFIPTDGELVVL</sequence>
<proteinExistence type="predicted"/>
<name>A0A3A6PAI9_9BACL</name>
<dbReference type="SMART" id="SM00849">
    <property type="entry name" value="Lactamase_B"/>
    <property type="match status" value="1"/>
</dbReference>
<dbReference type="EMBL" id="QXQB01000006">
    <property type="protein sequence ID" value="RJX37297.1"/>
    <property type="molecule type" value="Genomic_DNA"/>
</dbReference>
<comment type="catalytic activity">
    <reaction evidence="4">
        <text>3',5'-cyclic UMP + H2O = UMP + H(+)</text>
        <dbReference type="Rhea" id="RHEA:70575"/>
        <dbReference type="ChEBI" id="CHEBI:15377"/>
        <dbReference type="ChEBI" id="CHEBI:15378"/>
        <dbReference type="ChEBI" id="CHEBI:57865"/>
        <dbReference type="ChEBI" id="CHEBI:184387"/>
    </reaction>
    <physiologicalReaction direction="left-to-right" evidence="4">
        <dbReference type="Rhea" id="RHEA:70576"/>
    </physiologicalReaction>
</comment>
<dbReference type="SUPFAM" id="SSF56281">
    <property type="entry name" value="Metallo-hydrolase/oxidoreductase"/>
    <property type="match status" value="1"/>
</dbReference>
<protein>
    <submittedName>
        <fullName evidence="6">MBL fold metallo-hydrolase</fullName>
    </submittedName>
</protein>
<dbReference type="Gene3D" id="3.60.15.10">
    <property type="entry name" value="Ribonuclease Z/Hydroxyacylglutathione hydrolase-like"/>
    <property type="match status" value="1"/>
</dbReference>
<dbReference type="PANTHER" id="PTHR43546">
    <property type="entry name" value="UPF0173 METAL-DEPENDENT HYDROLASE MJ1163-RELATED"/>
    <property type="match status" value="1"/>
</dbReference>
<evidence type="ECO:0000313" key="6">
    <source>
        <dbReference type="EMBL" id="RJX37297.1"/>
    </source>
</evidence>
<dbReference type="AlphaFoldDB" id="A0A3A6PAI9"/>
<evidence type="ECO:0000313" key="7">
    <source>
        <dbReference type="Proteomes" id="UP000267798"/>
    </source>
</evidence>
<evidence type="ECO:0000256" key="4">
    <source>
        <dbReference type="ARBA" id="ARBA00048505"/>
    </source>
</evidence>
<evidence type="ECO:0000256" key="2">
    <source>
        <dbReference type="ARBA" id="ARBA00034221"/>
    </source>
</evidence>
<gene>
    <name evidence="6" type="ORF">D3P09_23365</name>
</gene>
<dbReference type="GO" id="GO:0016787">
    <property type="term" value="F:hydrolase activity"/>
    <property type="evidence" value="ECO:0007669"/>
    <property type="project" value="UniProtKB-KW"/>
</dbReference>
<keyword evidence="7" id="KW-1185">Reference proteome</keyword>